<evidence type="ECO:0000313" key="1">
    <source>
        <dbReference type="EMBL" id="BAF09745.1"/>
    </source>
</evidence>
<dbReference type="AlphaFoldDB" id="A0A0P0VN83"/>
<accession>A0A0P0VN83</accession>
<dbReference type="SMR" id="A0A0P0VN83"/>
<name>A0A0P0VN83_ORYSJ</name>
<evidence type="ECO:0000313" key="2">
    <source>
        <dbReference type="Proteomes" id="UP000000763"/>
    </source>
</evidence>
<protein>
    <submittedName>
        <fullName evidence="1">Os02g0699500 protein</fullName>
    </submittedName>
</protein>
<feature type="non-terminal residue" evidence="1">
    <location>
        <position position="1"/>
    </location>
</feature>
<dbReference type="Gramene" id="Os02t0699500-01">
    <property type="protein sequence ID" value="Os02t0699500-01"/>
    <property type="gene ID" value="Os02g0699500"/>
</dbReference>
<reference evidence="1 2" key="1">
    <citation type="journal article" date="2005" name="Nature">
        <title>The map-based sequence of the rice genome.</title>
        <authorList>
            <consortium name="International rice genome sequencing project (IRGSP)"/>
            <person name="Matsumoto T."/>
            <person name="Wu J."/>
            <person name="Kanamori H."/>
            <person name="Katayose Y."/>
            <person name="Fujisawa M."/>
            <person name="Namiki N."/>
            <person name="Mizuno H."/>
            <person name="Yamamoto K."/>
            <person name="Antonio B.A."/>
            <person name="Baba T."/>
            <person name="Sakata K."/>
            <person name="Nagamura Y."/>
            <person name="Aoki H."/>
            <person name="Arikawa K."/>
            <person name="Arita K."/>
            <person name="Bito T."/>
            <person name="Chiden Y."/>
            <person name="Fujitsuka N."/>
            <person name="Fukunaka R."/>
            <person name="Hamada M."/>
            <person name="Harada C."/>
            <person name="Hayashi A."/>
            <person name="Hijishita S."/>
            <person name="Honda M."/>
            <person name="Hosokawa S."/>
            <person name="Ichikawa Y."/>
            <person name="Idonuma A."/>
            <person name="Iijima M."/>
            <person name="Ikeda M."/>
            <person name="Ikeno M."/>
            <person name="Ito K."/>
            <person name="Ito S."/>
            <person name="Ito T."/>
            <person name="Ito Y."/>
            <person name="Ito Y."/>
            <person name="Iwabuchi A."/>
            <person name="Kamiya K."/>
            <person name="Karasawa W."/>
            <person name="Kurita K."/>
            <person name="Katagiri S."/>
            <person name="Kikuta A."/>
            <person name="Kobayashi H."/>
            <person name="Kobayashi N."/>
            <person name="Machita K."/>
            <person name="Maehara T."/>
            <person name="Masukawa M."/>
            <person name="Mizubayashi T."/>
            <person name="Mukai Y."/>
            <person name="Nagasaki H."/>
            <person name="Nagata Y."/>
            <person name="Naito S."/>
            <person name="Nakashima M."/>
            <person name="Nakama Y."/>
            <person name="Nakamichi Y."/>
            <person name="Nakamura M."/>
            <person name="Meguro A."/>
            <person name="Negishi M."/>
            <person name="Ohta I."/>
            <person name="Ohta T."/>
            <person name="Okamoto M."/>
            <person name="Ono N."/>
            <person name="Saji S."/>
            <person name="Sakaguchi M."/>
            <person name="Sakai K."/>
            <person name="Shibata M."/>
            <person name="Shimokawa T."/>
            <person name="Song J."/>
            <person name="Takazaki Y."/>
            <person name="Terasawa K."/>
            <person name="Tsugane M."/>
            <person name="Tsuji K."/>
            <person name="Ueda S."/>
            <person name="Waki K."/>
            <person name="Yamagata H."/>
            <person name="Yamamoto M."/>
            <person name="Yamamoto S."/>
            <person name="Yamane H."/>
            <person name="Yoshiki S."/>
            <person name="Yoshihara R."/>
            <person name="Yukawa K."/>
            <person name="Zhong H."/>
            <person name="Yano M."/>
            <person name="Yuan Q."/>
            <person name="Ouyang S."/>
            <person name="Liu J."/>
            <person name="Jones K.M."/>
            <person name="Gansberger K."/>
            <person name="Moffat K."/>
            <person name="Hill J."/>
            <person name="Bera J."/>
            <person name="Fadrosh D."/>
            <person name="Jin S."/>
            <person name="Johri S."/>
            <person name="Kim M."/>
            <person name="Overton L."/>
            <person name="Reardon M."/>
            <person name="Tsitrin T."/>
            <person name="Vuong H."/>
            <person name="Weaver B."/>
            <person name="Ciecko A."/>
            <person name="Tallon L."/>
            <person name="Jackson J."/>
            <person name="Pai G."/>
            <person name="Aken S.V."/>
            <person name="Utterback T."/>
            <person name="Reidmuller S."/>
            <person name="Feldblyum T."/>
            <person name="Hsiao J."/>
            <person name="Zismann V."/>
            <person name="Iobst S."/>
            <person name="de Vazeille A.R."/>
            <person name="Buell C.R."/>
            <person name="Ying K."/>
            <person name="Li Y."/>
            <person name="Lu T."/>
            <person name="Huang Y."/>
            <person name="Zhao Q."/>
            <person name="Feng Q."/>
            <person name="Zhang L."/>
            <person name="Zhu J."/>
            <person name="Weng Q."/>
            <person name="Mu J."/>
            <person name="Lu Y."/>
            <person name="Fan D."/>
            <person name="Liu Y."/>
            <person name="Guan J."/>
            <person name="Zhang Y."/>
            <person name="Yu S."/>
            <person name="Liu X."/>
            <person name="Zhang Y."/>
            <person name="Hong G."/>
            <person name="Han B."/>
            <person name="Choisne N."/>
            <person name="Demange N."/>
            <person name="Orjeda G."/>
            <person name="Samain S."/>
            <person name="Cattolico L."/>
            <person name="Pelletier E."/>
            <person name="Couloux A."/>
            <person name="Segurens B."/>
            <person name="Wincker P."/>
            <person name="D'Hont A."/>
            <person name="Scarpelli C."/>
            <person name="Weissenbach J."/>
            <person name="Salanoubat M."/>
            <person name="Quetier F."/>
            <person name="Yu Y."/>
            <person name="Kim H.R."/>
            <person name="Rambo T."/>
            <person name="Currie J."/>
            <person name="Collura K."/>
            <person name="Luo M."/>
            <person name="Yang T."/>
            <person name="Ammiraju J.S.S."/>
            <person name="Engler F."/>
            <person name="Soderlund C."/>
            <person name="Wing R.A."/>
            <person name="Palmer L.E."/>
            <person name="de la Bastide M."/>
            <person name="Spiegel L."/>
            <person name="Nascimento L."/>
            <person name="Zutavern T."/>
            <person name="O'Shaughnessy A."/>
            <person name="Dike S."/>
            <person name="Dedhia N."/>
            <person name="Preston R."/>
            <person name="Balija V."/>
            <person name="McCombie W.R."/>
            <person name="Chow T."/>
            <person name="Chen H."/>
            <person name="Chung M."/>
            <person name="Chen C."/>
            <person name="Shaw J."/>
            <person name="Wu H."/>
            <person name="Hsiao K."/>
            <person name="Chao Y."/>
            <person name="Chu M."/>
            <person name="Cheng C."/>
            <person name="Hour A."/>
            <person name="Lee P."/>
            <person name="Lin S."/>
            <person name="Lin Y."/>
            <person name="Liou J."/>
            <person name="Liu S."/>
            <person name="Hsing Y."/>
            <person name="Raghuvanshi S."/>
            <person name="Mohanty A."/>
            <person name="Bharti A.K."/>
            <person name="Gaur A."/>
            <person name="Gupta V."/>
            <person name="Kumar D."/>
            <person name="Ravi V."/>
            <person name="Vij S."/>
            <person name="Kapur A."/>
            <person name="Khurana P."/>
            <person name="Khurana P."/>
            <person name="Khurana J.P."/>
            <person name="Tyagi A.K."/>
            <person name="Gaikwad K."/>
            <person name="Singh A."/>
            <person name="Dalal V."/>
            <person name="Srivastava S."/>
            <person name="Dixit A."/>
            <person name="Pal A.K."/>
            <person name="Ghazi I.A."/>
            <person name="Yadav M."/>
            <person name="Pandit A."/>
            <person name="Bhargava A."/>
            <person name="Sureshbabu K."/>
            <person name="Batra K."/>
            <person name="Sharma T.R."/>
            <person name="Mohapatra T."/>
            <person name="Singh N.K."/>
            <person name="Messing J."/>
            <person name="Nelson A.B."/>
            <person name="Fuks G."/>
            <person name="Kavchok S."/>
            <person name="Keizer G."/>
            <person name="Linton E."/>
            <person name="Llaca V."/>
            <person name="Song R."/>
            <person name="Tanyolac B."/>
            <person name="Young S."/>
            <person name="Ho-Il K."/>
            <person name="Hahn J.H."/>
            <person name="Sangsakoo G."/>
            <person name="Vanavichit A."/>
            <person name="de Mattos Luiz.A.T."/>
            <person name="Zimmer P.D."/>
            <person name="Malone G."/>
            <person name="Dellagostin O."/>
            <person name="de Oliveira A.C."/>
            <person name="Bevan M."/>
            <person name="Bancroft I."/>
            <person name="Minx P."/>
            <person name="Cordum H."/>
            <person name="Wilson R."/>
            <person name="Cheng Z."/>
            <person name="Jin W."/>
            <person name="Jiang J."/>
            <person name="Leong S.A."/>
            <person name="Iwama H."/>
            <person name="Gojobori T."/>
            <person name="Itoh T."/>
            <person name="Niimura Y."/>
            <person name="Fujii Y."/>
            <person name="Habara T."/>
            <person name="Sakai H."/>
            <person name="Sato Y."/>
            <person name="Wilson G."/>
            <person name="Kumar K."/>
            <person name="McCouch S."/>
            <person name="Juretic N."/>
            <person name="Hoen D."/>
            <person name="Wright S."/>
            <person name="Bruskiewich R."/>
            <person name="Bureau T."/>
            <person name="Miyao A."/>
            <person name="Hirochika H."/>
            <person name="Nishikawa T."/>
            <person name="Kadowaki K."/>
            <person name="Sugiura M."/>
            <person name="Burr B."/>
            <person name="Sasaki T."/>
        </authorList>
    </citation>
    <scope>NUCLEOTIDE SEQUENCE [LARGE SCALE GENOMIC DNA]</scope>
    <source>
        <strain evidence="2">cv. Nipponbare</strain>
    </source>
</reference>
<dbReference type="Proteomes" id="UP000000763">
    <property type="component" value="Chromosome 2"/>
</dbReference>
<sequence>KKKPTVQELNATSMRKLKTMLKEELIAKAAAGEGKRLALAELDDNAGGVDC</sequence>
<dbReference type="EMBL" id="AP008208">
    <property type="protein sequence ID" value="BAF09745.1"/>
    <property type="molecule type" value="Genomic_DNA"/>
</dbReference>
<organism evidence="1 2">
    <name type="scientific">Oryza sativa subsp. japonica</name>
    <name type="common">Rice</name>
    <dbReference type="NCBI Taxonomy" id="39947"/>
    <lineage>
        <taxon>Eukaryota</taxon>
        <taxon>Viridiplantae</taxon>
        <taxon>Streptophyta</taxon>
        <taxon>Embryophyta</taxon>
        <taxon>Tracheophyta</taxon>
        <taxon>Spermatophyta</taxon>
        <taxon>Magnoliopsida</taxon>
        <taxon>Liliopsida</taxon>
        <taxon>Poales</taxon>
        <taxon>Poaceae</taxon>
        <taxon>BOP clade</taxon>
        <taxon>Oryzoideae</taxon>
        <taxon>Oryzeae</taxon>
        <taxon>Oryzinae</taxon>
        <taxon>Oryza</taxon>
        <taxon>Oryza sativa</taxon>
    </lineage>
</organism>
<dbReference type="KEGG" id="dosa:Os02g0699500"/>
<proteinExistence type="predicted"/>
<gene>
    <name evidence="1" type="ordered locus">Os02g0699500</name>
</gene>
<reference evidence="2" key="2">
    <citation type="journal article" date="2008" name="Nucleic Acids Res.">
        <title>The rice annotation project database (RAP-DB): 2008 update.</title>
        <authorList>
            <consortium name="The rice annotation project (RAP)"/>
        </authorList>
    </citation>
    <scope>GENOME REANNOTATION</scope>
    <source>
        <strain evidence="2">cv. Nipponbare</strain>
    </source>
</reference>